<dbReference type="Proteomes" id="UP000254771">
    <property type="component" value="Unassembled WGS sequence"/>
</dbReference>
<accession>A0A370DQB1</accession>
<dbReference type="SMART" id="SM00028">
    <property type="entry name" value="TPR"/>
    <property type="match status" value="2"/>
</dbReference>
<organism evidence="2 3">
    <name type="scientific">endosymbiont of Escarpia spicata</name>
    <dbReference type="NCBI Taxonomy" id="2200908"/>
    <lineage>
        <taxon>Bacteria</taxon>
        <taxon>Pseudomonadati</taxon>
        <taxon>Pseudomonadota</taxon>
        <taxon>Gammaproteobacteria</taxon>
        <taxon>sulfur-oxidizing symbionts</taxon>
    </lineage>
</organism>
<protein>
    <submittedName>
        <fullName evidence="2">Uncharacterized protein</fullName>
    </submittedName>
</protein>
<comment type="caution">
    <text evidence="2">The sequence shown here is derived from an EMBL/GenBank/DDBJ whole genome shotgun (WGS) entry which is preliminary data.</text>
</comment>
<evidence type="ECO:0000313" key="2">
    <source>
        <dbReference type="EMBL" id="RDH87132.1"/>
    </source>
</evidence>
<proteinExistence type="predicted"/>
<sequence>MSQALIAMRDGQDAEAEPLLRALADEFPGFVSPRLNLGILLLRGNQAEAAETALRQVLQIDAENSVARHQLAILLRRQGRFQEALTVYTKLLEGKPDHALAHRNLGILYDLYLDKPRQALAHYKQFAALSADGEQETKMWIAELKRRIGAGEKLAAEVK</sequence>
<dbReference type="InterPro" id="IPR011990">
    <property type="entry name" value="TPR-like_helical_dom_sf"/>
</dbReference>
<evidence type="ECO:0000313" key="3">
    <source>
        <dbReference type="Proteomes" id="UP000254771"/>
    </source>
</evidence>
<dbReference type="Pfam" id="PF13424">
    <property type="entry name" value="TPR_12"/>
    <property type="match status" value="1"/>
</dbReference>
<dbReference type="PROSITE" id="PS50005">
    <property type="entry name" value="TPR"/>
    <property type="match status" value="1"/>
</dbReference>
<name>A0A370DQB1_9GAMM</name>
<keyword evidence="1" id="KW-0802">TPR repeat</keyword>
<dbReference type="Gene3D" id="1.25.40.10">
    <property type="entry name" value="Tetratricopeptide repeat domain"/>
    <property type="match status" value="1"/>
</dbReference>
<dbReference type="PANTHER" id="PTHR44809:SF1">
    <property type="entry name" value="PROTEIN O-MANNOSYL-TRANSFERASE TMTC1"/>
    <property type="match status" value="1"/>
</dbReference>
<dbReference type="EMBL" id="QFXE01000007">
    <property type="protein sequence ID" value="RDH87132.1"/>
    <property type="molecule type" value="Genomic_DNA"/>
</dbReference>
<dbReference type="InterPro" id="IPR019734">
    <property type="entry name" value="TPR_rpt"/>
</dbReference>
<reference evidence="2 3" key="1">
    <citation type="journal article" date="2018" name="ISME J.">
        <title>Endosymbiont genomes yield clues of tubeworm success.</title>
        <authorList>
            <person name="Li Y."/>
            <person name="Liles M.R."/>
            <person name="Halanych K.M."/>
        </authorList>
    </citation>
    <scope>NUCLEOTIDE SEQUENCE [LARGE SCALE GENOMIC DNA]</scope>
    <source>
        <strain evidence="2">A1462</strain>
    </source>
</reference>
<dbReference type="PANTHER" id="PTHR44809">
    <property type="match status" value="1"/>
</dbReference>
<feature type="repeat" description="TPR" evidence="1">
    <location>
        <begin position="65"/>
        <end position="98"/>
    </location>
</feature>
<dbReference type="Pfam" id="PF14559">
    <property type="entry name" value="TPR_19"/>
    <property type="match status" value="1"/>
</dbReference>
<dbReference type="AlphaFoldDB" id="A0A370DQB1"/>
<evidence type="ECO:0000256" key="1">
    <source>
        <dbReference type="PROSITE-ProRule" id="PRU00339"/>
    </source>
</evidence>
<gene>
    <name evidence="2" type="ORF">DIZ78_05625</name>
</gene>
<keyword evidence="3" id="KW-1185">Reference proteome</keyword>
<dbReference type="SUPFAM" id="SSF48452">
    <property type="entry name" value="TPR-like"/>
    <property type="match status" value="1"/>
</dbReference>
<dbReference type="InterPro" id="IPR052943">
    <property type="entry name" value="TMTC_O-mannosyl-trnsfr"/>
</dbReference>